<keyword evidence="6 7" id="KW-0472">Membrane</keyword>
<evidence type="ECO:0000256" key="4">
    <source>
        <dbReference type="ARBA" id="ARBA00022692"/>
    </source>
</evidence>
<dbReference type="AlphaFoldDB" id="A0A024JRQ5"/>
<sequence>MNLALGEFSRAIDLAGVFVNAVLGGVVAREFRMDPVGFVALAILSGLGGGLIRDTLLQHGPPVALTDTLYVVVALAGAAVAFLIPLRARVWSVTYPIVDALALGTWAVAGAEKTLAAGLSWLPAILLGTISAVGGGALRDLAVNRTPAIFGGNTLYATPAVAASGTVVLLSRYGLAPLGELVGIAVGSGLCLLARWRGWRLGESVSADYYLTRRKQAWRIRISRRTRHPDDQ</sequence>
<evidence type="ECO:0000313" key="10">
    <source>
        <dbReference type="EMBL" id="ORX06278.1"/>
    </source>
</evidence>
<dbReference type="PANTHER" id="PTHR30506">
    <property type="entry name" value="INNER MEMBRANE PROTEIN"/>
    <property type="match status" value="1"/>
</dbReference>
<comment type="subcellular location">
    <subcellularLocation>
        <location evidence="1">Cell membrane</location>
        <topology evidence="1">Multi-pass membrane protein</topology>
    </subcellularLocation>
</comment>
<keyword evidence="5 7" id="KW-1133">Transmembrane helix</keyword>
<dbReference type="RefSeq" id="WP_036465816.1">
    <property type="nucleotide sequence ID" value="NZ_HG964446.1"/>
</dbReference>
<organism evidence="9">
    <name type="scientific">Mycobacterium triplex</name>
    <dbReference type="NCBI Taxonomy" id="47839"/>
    <lineage>
        <taxon>Bacteria</taxon>
        <taxon>Bacillati</taxon>
        <taxon>Actinomycetota</taxon>
        <taxon>Actinomycetes</taxon>
        <taxon>Mycobacteriales</taxon>
        <taxon>Mycobacteriaceae</taxon>
        <taxon>Mycobacterium</taxon>
        <taxon>Mycobacterium simiae complex</taxon>
    </lineage>
</organism>
<feature type="transmembrane region" description="Helical" evidence="7">
    <location>
        <begin position="12"/>
        <end position="28"/>
    </location>
</feature>
<dbReference type="EMBL" id="LQPY01000011">
    <property type="protein sequence ID" value="ORX06278.1"/>
    <property type="molecule type" value="Genomic_DNA"/>
</dbReference>
<evidence type="ECO:0000259" key="8">
    <source>
        <dbReference type="Pfam" id="PF03458"/>
    </source>
</evidence>
<feature type="transmembrane region" description="Helical" evidence="7">
    <location>
        <begin position="35"/>
        <end position="52"/>
    </location>
</feature>
<keyword evidence="4 7" id="KW-0812">Transmembrane</keyword>
<comment type="similarity">
    <text evidence="2">Belongs to the UPF0126 family.</text>
</comment>
<dbReference type="HOGENOM" id="CLU_064906_0_0_11"/>
<proteinExistence type="inferred from homology"/>
<gene>
    <name evidence="10" type="ORF">AWC29_08450</name>
    <name evidence="9" type="ORF">BN973_00628</name>
</gene>
<dbReference type="Proteomes" id="UP000193710">
    <property type="component" value="Unassembled WGS sequence"/>
</dbReference>
<evidence type="ECO:0000313" key="11">
    <source>
        <dbReference type="Proteomes" id="UP000193710"/>
    </source>
</evidence>
<reference evidence="9" key="1">
    <citation type="journal article" date="2014" name="Genome Announc.">
        <title>Draft Genome Sequence of Mycobacterium triplex DSM 44626.</title>
        <authorList>
            <person name="Sassi M."/>
            <person name="Croce O."/>
            <person name="Robert C."/>
            <person name="Raoult D."/>
            <person name="Drancourt M."/>
        </authorList>
    </citation>
    <scope>NUCLEOTIDE SEQUENCE [LARGE SCALE GENOMIC DNA]</scope>
    <source>
        <strain evidence="9">DSM 44626</strain>
    </source>
</reference>
<dbReference type="GO" id="GO:0005886">
    <property type="term" value="C:plasma membrane"/>
    <property type="evidence" value="ECO:0007669"/>
    <property type="project" value="UniProtKB-SubCell"/>
</dbReference>
<feature type="transmembrane region" description="Helical" evidence="7">
    <location>
        <begin position="115"/>
        <end position="138"/>
    </location>
</feature>
<dbReference type="STRING" id="47839.BN973_00628"/>
<dbReference type="EMBL" id="HG964446">
    <property type="protein sequence ID" value="CDO86286.1"/>
    <property type="molecule type" value="Genomic_DNA"/>
</dbReference>
<feature type="domain" description="Glycine transporter" evidence="8">
    <location>
        <begin position="97"/>
        <end position="171"/>
    </location>
</feature>
<reference evidence="9" key="2">
    <citation type="submission" date="2014-04" db="EMBL/GenBank/DDBJ databases">
        <authorList>
            <person name="Xu Y.W."/>
            <person name="Yang Q."/>
        </authorList>
    </citation>
    <scope>NUCLEOTIDE SEQUENCE</scope>
    <source>
        <strain evidence="9">DSM 44626</strain>
    </source>
</reference>
<reference evidence="10 11" key="3">
    <citation type="submission" date="2016-01" db="EMBL/GenBank/DDBJ databases">
        <title>The new phylogeny of the genus Mycobacterium.</title>
        <authorList>
            <person name="Tarcisio F."/>
            <person name="Conor M."/>
            <person name="Antonella G."/>
            <person name="Elisabetta G."/>
            <person name="Giulia F.S."/>
            <person name="Sara T."/>
            <person name="Anna F."/>
            <person name="Clotilde B."/>
            <person name="Roberto B."/>
            <person name="Veronica D.S."/>
            <person name="Fabio R."/>
            <person name="Monica P."/>
            <person name="Olivier J."/>
            <person name="Enrico T."/>
            <person name="Nicola S."/>
        </authorList>
    </citation>
    <scope>NUCLEOTIDE SEQUENCE [LARGE SCALE GENOMIC DNA]</scope>
    <source>
        <strain evidence="10 11">DSM 44626</strain>
    </source>
</reference>
<feature type="transmembrane region" description="Helical" evidence="7">
    <location>
        <begin position="150"/>
        <end position="169"/>
    </location>
</feature>
<dbReference type="eggNOG" id="COG2860">
    <property type="taxonomic scope" value="Bacteria"/>
</dbReference>
<evidence type="ECO:0000313" key="9">
    <source>
        <dbReference type="EMBL" id="CDO86286.1"/>
    </source>
</evidence>
<keyword evidence="3" id="KW-1003">Cell membrane</keyword>
<dbReference type="InterPro" id="IPR005115">
    <property type="entry name" value="Gly_transporter"/>
</dbReference>
<dbReference type="Pfam" id="PF03458">
    <property type="entry name" value="Gly_transporter"/>
    <property type="match status" value="2"/>
</dbReference>
<evidence type="ECO:0000256" key="5">
    <source>
        <dbReference type="ARBA" id="ARBA00022989"/>
    </source>
</evidence>
<keyword evidence="11" id="KW-1185">Reference proteome</keyword>
<feature type="domain" description="Glycine transporter" evidence="8">
    <location>
        <begin position="11"/>
        <end position="84"/>
    </location>
</feature>
<dbReference type="OrthoDB" id="9791874at2"/>
<evidence type="ECO:0000256" key="7">
    <source>
        <dbReference type="SAM" id="Phobius"/>
    </source>
</evidence>
<feature type="transmembrane region" description="Helical" evidence="7">
    <location>
        <begin position="64"/>
        <end position="83"/>
    </location>
</feature>
<dbReference type="PANTHER" id="PTHR30506:SF3">
    <property type="entry name" value="UPF0126 INNER MEMBRANE PROTEIN YADS-RELATED"/>
    <property type="match status" value="1"/>
</dbReference>
<dbReference type="Proteomes" id="UP000028880">
    <property type="component" value="Unassembled WGS sequence"/>
</dbReference>
<accession>A0A024JRQ5</accession>
<feature type="transmembrane region" description="Helical" evidence="7">
    <location>
        <begin position="90"/>
        <end position="109"/>
    </location>
</feature>
<feature type="transmembrane region" description="Helical" evidence="7">
    <location>
        <begin position="175"/>
        <end position="194"/>
    </location>
</feature>
<evidence type="ECO:0000256" key="6">
    <source>
        <dbReference type="ARBA" id="ARBA00023136"/>
    </source>
</evidence>
<evidence type="ECO:0000256" key="3">
    <source>
        <dbReference type="ARBA" id="ARBA00022475"/>
    </source>
</evidence>
<protein>
    <submittedName>
        <fullName evidence="9">Putative membrane protein</fullName>
    </submittedName>
</protein>
<evidence type="ECO:0000256" key="1">
    <source>
        <dbReference type="ARBA" id="ARBA00004651"/>
    </source>
</evidence>
<evidence type="ECO:0000256" key="2">
    <source>
        <dbReference type="ARBA" id="ARBA00008193"/>
    </source>
</evidence>
<name>A0A024JRQ5_9MYCO</name>